<protein>
    <recommendedName>
        <fullName evidence="3">SPIN-DOC-like zinc-finger domain-containing protein</fullName>
    </recommendedName>
</protein>
<dbReference type="PANTHER" id="PTHR34589">
    <property type="entry name" value="SIMILAR TO RIKEN CDNA 2700081O15"/>
    <property type="match status" value="1"/>
</dbReference>
<feature type="compositionally biased region" description="Polar residues" evidence="2">
    <location>
        <begin position="1260"/>
        <end position="1270"/>
    </location>
</feature>
<accession>A0ABV0TGZ3</accession>
<keyword evidence="5" id="KW-1185">Reference proteome</keyword>
<dbReference type="InterPro" id="IPR040647">
    <property type="entry name" value="SPIN-DOC_Znf-C2H2"/>
</dbReference>
<comment type="caution">
    <text evidence="4">The sequence shown here is derived from an EMBL/GenBank/DDBJ whole genome shotgun (WGS) entry which is preliminary data.</text>
</comment>
<evidence type="ECO:0000313" key="5">
    <source>
        <dbReference type="Proteomes" id="UP001482620"/>
    </source>
</evidence>
<feature type="compositionally biased region" description="Low complexity" evidence="2">
    <location>
        <begin position="1018"/>
        <end position="1028"/>
    </location>
</feature>
<sequence length="1430" mass="159503">MPSQKGKGRPAYHRYRPASEYDDATLAQKREYWRNKKREQRARVSEQRRKSTQHSREEKLSFMYVSAGVNASLSDPLSSPSLSNDVSFSSLSNSGKTTDHSSTKATKKQEWHQKMTVSKVLRTLQPTSCSLSTTAAEGGTVTVKCPTAKSVNELVTSAKSSGTQLNSSSSVPPVRITRFTSNSSTKTEPKPCGSMQGSSVPKTPSEAQVALNEHQVLPNNVNTDTMHTSFCGPVSSKTEGQRTHTTPQSGTTSALVTIKRATGFGVTPAPMESEEERAAKRREHWRVKKREQRAKLAAQITKARERTLSRDRTFQGLTAQKTRLVANPALSNSQPFLRGAGQKQTPVRVKVPYTTATLETNKQQSGLAVTNLQTDQINVQNPHGRKMEETAFTIVTTQVKKPAESHRKLICVHHSNITQEIASCKTSRQRPTETQKNFLHQRNLRSKPFLTATVFSARGMPKMDPNDTPEQIIAKRREYWRNKKREQRAKLSLEKKIRLKEKDSLTRRVKRYQQILEEMRKARVLAQSTERGPTLANEAIGGFIKEDGTVTVNIPQSQKYQNTAGDKSVEKLHAVSKNIVMQPQSQTNMNWRNVAPRRVNQRSHSSQGKVAFSLAVRTVNKTSKLLTVTPQSDLDITTSSSSKSNKSVQQLTLTHLQSPQNAASPTGSNFGGCVMKMNISSRKPTLSVLSVGQKLTEEERMAKKREYWRTKKREQRAARAFRLKHSIFQARTSAAVLIRKAQTQESSNTVQPSTNFTHCTEKAQYFLSNNVPAIPHANEIKQEGESVPATDLNSLPDQAICLDIKPPTSPPAPPVPQPELQPSLNADSQATTLLAVASMKKLLEESLCTVTENQVKQVGLVIETTEDASKQYIEPILSQLYCEKDNKALVGACLTSHTKTLESDSDVLKGKDLPNPQLKDLSQNSEAVPSLSTSGEVVHSPCDQSCQTPSMAFNSTASSCRTQRSYSKYRAHQNCCSYEPPQLQNITTTCLDPSQLHHLDQQSQCHNSHTPSTETYRSSMTRQSSSSSLEKKREYWKLMKRQQRARLKTRQKDLSKNIQTAGLNINDIKCVNATKPPIQSTSPVTSVAAVSSIPEVLVVTTCKAEQSPDALQVKLPIISTEGNVSDGTSSHLTDFAGESSQHCQNWTPRTTETDTASSLPTLKPPDNPLSAIHLHPIECPNKHQNPILSPIKIPCAQHQSPINMAQSPAQVASLSTMMPPKRIPGESEEDFLRRKREYWRLKKKEQRARKAFQEKGHTPTRASNNSSSILPAQDLQTLTRAMQDSSQWVNSSEASQHLMSIPVDNDPSPFMYTNCPAQIEGEADFLFAHYDDNDDEDTMSEAVWRNRYLMDYDPLNQLLVCMVCGELQYSHSLDGVRAHINEAHPLTLRLEPREKLKILEAWDEQVSQRERFFSSQLQQHCGPTEEPYGN</sequence>
<feature type="coiled-coil region" evidence="1">
    <location>
        <begin position="483"/>
        <end position="522"/>
    </location>
</feature>
<dbReference type="Pfam" id="PF18658">
    <property type="entry name" value="zf-C2H2_12"/>
    <property type="match status" value="1"/>
</dbReference>
<feature type="region of interest" description="Disordered" evidence="2">
    <location>
        <begin position="1244"/>
        <end position="1270"/>
    </location>
</feature>
<feature type="region of interest" description="Disordered" evidence="2">
    <location>
        <begin position="1001"/>
        <end position="1032"/>
    </location>
</feature>
<feature type="region of interest" description="Disordered" evidence="2">
    <location>
        <begin position="633"/>
        <end position="669"/>
    </location>
</feature>
<feature type="compositionally biased region" description="Polar residues" evidence="2">
    <location>
        <begin position="648"/>
        <end position="668"/>
    </location>
</feature>
<reference evidence="4 5" key="1">
    <citation type="submission" date="2021-06" db="EMBL/GenBank/DDBJ databases">
        <authorList>
            <person name="Palmer J.M."/>
        </authorList>
    </citation>
    <scope>NUCLEOTIDE SEQUENCE [LARGE SCALE GENOMIC DNA]</scope>
    <source>
        <strain evidence="5">if_2019</strain>
        <tissue evidence="4">Muscle</tissue>
    </source>
</reference>
<evidence type="ECO:0000259" key="3">
    <source>
        <dbReference type="Pfam" id="PF18658"/>
    </source>
</evidence>
<feature type="compositionally biased region" description="Low complexity" evidence="2">
    <location>
        <begin position="73"/>
        <end position="94"/>
    </location>
</feature>
<gene>
    <name evidence="4" type="ORF">ILYODFUR_003860</name>
</gene>
<feature type="compositionally biased region" description="Basic residues" evidence="2">
    <location>
        <begin position="279"/>
        <end position="290"/>
    </location>
</feature>
<feature type="compositionally biased region" description="Polar residues" evidence="2">
    <location>
        <begin position="920"/>
        <end position="935"/>
    </location>
</feature>
<feature type="region of interest" description="Disordered" evidence="2">
    <location>
        <begin position="157"/>
        <end position="206"/>
    </location>
</feature>
<evidence type="ECO:0000256" key="1">
    <source>
        <dbReference type="SAM" id="Coils"/>
    </source>
</evidence>
<feature type="region of interest" description="Disordered" evidence="2">
    <location>
        <begin position="266"/>
        <end position="290"/>
    </location>
</feature>
<feature type="compositionally biased region" description="Polar residues" evidence="2">
    <location>
        <begin position="1001"/>
        <end position="1017"/>
    </location>
</feature>
<feature type="region of interest" description="Disordered" evidence="2">
    <location>
        <begin position="1"/>
        <end position="59"/>
    </location>
</feature>
<dbReference type="InterPro" id="IPR052675">
    <property type="entry name" value="ZnF_transloc-Spindlin_int"/>
</dbReference>
<keyword evidence="1" id="KW-0175">Coiled coil</keyword>
<feature type="compositionally biased region" description="Polar residues" evidence="2">
    <location>
        <begin position="195"/>
        <end position="206"/>
    </location>
</feature>
<name>A0ABV0TGZ3_9TELE</name>
<organism evidence="4 5">
    <name type="scientific">Ilyodon furcidens</name>
    <name type="common">goldbreast splitfin</name>
    <dbReference type="NCBI Taxonomy" id="33524"/>
    <lineage>
        <taxon>Eukaryota</taxon>
        <taxon>Metazoa</taxon>
        <taxon>Chordata</taxon>
        <taxon>Craniata</taxon>
        <taxon>Vertebrata</taxon>
        <taxon>Euteleostomi</taxon>
        <taxon>Actinopterygii</taxon>
        <taxon>Neopterygii</taxon>
        <taxon>Teleostei</taxon>
        <taxon>Neoteleostei</taxon>
        <taxon>Acanthomorphata</taxon>
        <taxon>Ovalentaria</taxon>
        <taxon>Atherinomorphae</taxon>
        <taxon>Cyprinodontiformes</taxon>
        <taxon>Goodeidae</taxon>
        <taxon>Ilyodon</taxon>
    </lineage>
</organism>
<feature type="compositionally biased region" description="Basic and acidic residues" evidence="2">
    <location>
        <begin position="97"/>
        <end position="113"/>
    </location>
</feature>
<feature type="compositionally biased region" description="Polar residues" evidence="2">
    <location>
        <begin position="157"/>
        <end position="171"/>
    </location>
</feature>
<feature type="compositionally biased region" description="Basic residues" evidence="2">
    <location>
        <begin position="1"/>
        <end position="16"/>
    </location>
</feature>
<evidence type="ECO:0000313" key="4">
    <source>
        <dbReference type="EMBL" id="MEQ2231749.1"/>
    </source>
</evidence>
<feature type="region of interest" description="Disordered" evidence="2">
    <location>
        <begin position="1139"/>
        <end position="1166"/>
    </location>
</feature>
<proteinExistence type="predicted"/>
<feature type="domain" description="SPIN-DOC-like zinc-finger" evidence="3">
    <location>
        <begin position="1343"/>
        <end position="1404"/>
    </location>
</feature>
<feature type="compositionally biased region" description="Polar residues" evidence="2">
    <location>
        <begin position="1139"/>
        <end position="1160"/>
    </location>
</feature>
<dbReference type="EMBL" id="JAHRIQ010034960">
    <property type="protein sequence ID" value="MEQ2231749.1"/>
    <property type="molecule type" value="Genomic_DNA"/>
</dbReference>
<feature type="region of interest" description="Disordered" evidence="2">
    <location>
        <begin position="904"/>
        <end position="936"/>
    </location>
</feature>
<feature type="compositionally biased region" description="Basic and acidic residues" evidence="2">
    <location>
        <begin position="41"/>
        <end position="59"/>
    </location>
</feature>
<dbReference type="PANTHER" id="PTHR34589:SF2">
    <property type="entry name" value="ZINC FINGER TRANSLOCATION-ASSOCIATED PROTEIN"/>
    <property type="match status" value="1"/>
</dbReference>
<feature type="compositionally biased region" description="Polar residues" evidence="2">
    <location>
        <begin position="235"/>
        <end position="252"/>
    </location>
</feature>
<dbReference type="Proteomes" id="UP001482620">
    <property type="component" value="Unassembled WGS sequence"/>
</dbReference>
<evidence type="ECO:0000256" key="2">
    <source>
        <dbReference type="SAM" id="MobiDB-lite"/>
    </source>
</evidence>
<feature type="region of interest" description="Disordered" evidence="2">
    <location>
        <begin position="233"/>
        <end position="252"/>
    </location>
</feature>
<feature type="region of interest" description="Disordered" evidence="2">
    <location>
        <begin position="73"/>
        <end position="113"/>
    </location>
</feature>